<dbReference type="STRING" id="1890683.A0A427YWV2"/>
<gene>
    <name evidence="2" type="ORF">EHS25_000607</name>
</gene>
<keyword evidence="3" id="KW-1185">Reference proteome</keyword>
<organism evidence="2 3">
    <name type="scientific">Saitozyma podzolica</name>
    <dbReference type="NCBI Taxonomy" id="1890683"/>
    <lineage>
        <taxon>Eukaryota</taxon>
        <taxon>Fungi</taxon>
        <taxon>Dikarya</taxon>
        <taxon>Basidiomycota</taxon>
        <taxon>Agaricomycotina</taxon>
        <taxon>Tremellomycetes</taxon>
        <taxon>Tremellales</taxon>
        <taxon>Trimorphomycetaceae</taxon>
        <taxon>Saitozyma</taxon>
    </lineage>
</organism>
<feature type="compositionally biased region" description="Basic residues" evidence="1">
    <location>
        <begin position="1"/>
        <end position="11"/>
    </location>
</feature>
<proteinExistence type="predicted"/>
<dbReference type="OrthoDB" id="4225980at2759"/>
<feature type="region of interest" description="Disordered" evidence="1">
    <location>
        <begin position="1"/>
        <end position="73"/>
    </location>
</feature>
<sequence length="275" mass="29820">MPAKRRARGAAKSRAEPAKHTEASPGPQTPDRRGAARIAAQSGPKPHSPDPDIGVGEAAAQGPPSETGTYDGEAFDPALVDEEETPTGGGAPVGPAKSGYSGGFNAMKSFQGQMYTGMAVGGSHTWNYQPGVWKETKKEPDLWEIDYTANKVRNHRAPAGSGAPVGTEYHWYIVAHQIVKKVDANTYETHLTGSKYKLTHKNVNQKQWAIPTVKAQRERELFLLEDAKRRVQGLPPVLSNEKVKVERHEKGQSTLSSYFGPGETTPKKRKVEEGG</sequence>
<protein>
    <submittedName>
        <fullName evidence="2">Uncharacterized protein</fullName>
    </submittedName>
</protein>
<evidence type="ECO:0000256" key="1">
    <source>
        <dbReference type="SAM" id="MobiDB-lite"/>
    </source>
</evidence>
<feature type="compositionally biased region" description="Basic and acidic residues" evidence="1">
    <location>
        <begin position="13"/>
        <end position="22"/>
    </location>
</feature>
<name>A0A427YWV2_9TREE</name>
<evidence type="ECO:0000313" key="3">
    <source>
        <dbReference type="Proteomes" id="UP000279259"/>
    </source>
</evidence>
<reference evidence="2 3" key="1">
    <citation type="submission" date="2018-11" db="EMBL/GenBank/DDBJ databases">
        <title>Genome sequence of Saitozyma podzolica DSM 27192.</title>
        <authorList>
            <person name="Aliyu H."/>
            <person name="Gorte O."/>
            <person name="Ochsenreither K."/>
        </authorList>
    </citation>
    <scope>NUCLEOTIDE SEQUENCE [LARGE SCALE GENOMIC DNA]</scope>
    <source>
        <strain evidence="2 3">DSM 27192</strain>
    </source>
</reference>
<feature type="compositionally biased region" description="Basic and acidic residues" evidence="1">
    <location>
        <begin position="241"/>
        <end position="251"/>
    </location>
</feature>
<accession>A0A427YWV2</accession>
<feature type="region of interest" description="Disordered" evidence="1">
    <location>
        <begin position="238"/>
        <end position="275"/>
    </location>
</feature>
<dbReference type="Proteomes" id="UP000279259">
    <property type="component" value="Unassembled WGS sequence"/>
</dbReference>
<comment type="caution">
    <text evidence="2">The sequence shown here is derived from an EMBL/GenBank/DDBJ whole genome shotgun (WGS) entry which is preliminary data.</text>
</comment>
<dbReference type="AlphaFoldDB" id="A0A427YWV2"/>
<dbReference type="EMBL" id="RSCD01000001">
    <property type="protein sequence ID" value="RSH95515.1"/>
    <property type="molecule type" value="Genomic_DNA"/>
</dbReference>
<evidence type="ECO:0000313" key="2">
    <source>
        <dbReference type="EMBL" id="RSH95515.1"/>
    </source>
</evidence>